<dbReference type="PANTHER" id="PTHR23522:SF4">
    <property type="entry name" value="NUCLEOSIDE PERMEASE NUPG-RELATED"/>
    <property type="match status" value="1"/>
</dbReference>
<dbReference type="EMBL" id="CP020880">
    <property type="protein sequence ID" value="ART77679.1"/>
    <property type="molecule type" value="Genomic_DNA"/>
</dbReference>
<feature type="transmembrane region" description="Helical" evidence="7">
    <location>
        <begin position="48"/>
        <end position="67"/>
    </location>
</feature>
<dbReference type="PIRSF" id="PIRSF004925">
    <property type="entry name" value="HcaT"/>
    <property type="match status" value="1"/>
</dbReference>
<evidence type="ECO:0000256" key="5">
    <source>
        <dbReference type="ARBA" id="ARBA00022989"/>
    </source>
</evidence>
<evidence type="ECO:0000259" key="8">
    <source>
        <dbReference type="PROSITE" id="PS50850"/>
    </source>
</evidence>
<dbReference type="InterPro" id="IPR026032">
    <property type="entry name" value="HcaT-like"/>
</dbReference>
<dbReference type="SUPFAM" id="SSF103473">
    <property type="entry name" value="MFS general substrate transporter"/>
    <property type="match status" value="1"/>
</dbReference>
<keyword evidence="4 7" id="KW-0812">Transmembrane</keyword>
<sequence length="393" mass="43188">MMSTTSMKDKTTRYFYSFYFLTFFSFGALFPLLTVYLKEDVGLSGSQIGMIMSISPVVMIFVQPLWGVFSDYTQKPKQILRWTLFLTAVTGIAFSFMESYGALLAVAFLLAVTQSALVPISDSITLNYVQRTKGNYGSIRLWGAIGFAVAVLVAGWLSDFFSLKVIFFTFAIALLLGTVVSIFLPKESQTISVNVRDGIGTLMKLPKFVMFLVTTFLIFGPVFANNFYFGLFITDIGGTVTGVGIAFLLAAGSEAPFMRVAGKWIARFGLHAIMISAASIAMIRWVLYFFEPPLYVVYATTIAQGFSVGLFIPAALQFVRDIAPNSARATAVSLYTAVGNGLGSWFCTFFGGFIAEYYSVAHVYLFFGVLTMCGLVFIMMINQADKKQLAKAS</sequence>
<dbReference type="Gene3D" id="1.20.1250.20">
    <property type="entry name" value="MFS general substrate transporter like domains"/>
    <property type="match status" value="2"/>
</dbReference>
<proteinExistence type="predicted"/>
<feature type="transmembrane region" description="Helical" evidence="7">
    <location>
        <begin position="331"/>
        <end position="355"/>
    </location>
</feature>
<comment type="subcellular location">
    <subcellularLocation>
        <location evidence="1">Cell membrane</location>
        <topology evidence="1">Multi-pass membrane protein</topology>
    </subcellularLocation>
</comment>
<evidence type="ECO:0000313" key="9">
    <source>
        <dbReference type="EMBL" id="ART77679.1"/>
    </source>
</evidence>
<evidence type="ECO:0000256" key="1">
    <source>
        <dbReference type="ARBA" id="ARBA00004651"/>
    </source>
</evidence>
<evidence type="ECO:0000313" key="10">
    <source>
        <dbReference type="Proteomes" id="UP000195573"/>
    </source>
</evidence>
<dbReference type="InterPro" id="IPR036259">
    <property type="entry name" value="MFS_trans_sf"/>
</dbReference>
<protein>
    <submittedName>
        <fullName evidence="9">MFS transporter</fullName>
    </submittedName>
</protein>
<keyword evidence="3" id="KW-1003">Cell membrane</keyword>
<accession>A0ABM6KMD2</accession>
<evidence type="ECO:0000256" key="3">
    <source>
        <dbReference type="ARBA" id="ARBA00022475"/>
    </source>
</evidence>
<dbReference type="Pfam" id="PF12832">
    <property type="entry name" value="MFS_1_like"/>
    <property type="match status" value="1"/>
</dbReference>
<dbReference type="InterPro" id="IPR020846">
    <property type="entry name" value="MFS_dom"/>
</dbReference>
<feature type="transmembrane region" description="Helical" evidence="7">
    <location>
        <begin position="141"/>
        <end position="157"/>
    </location>
</feature>
<feature type="transmembrane region" description="Helical" evidence="7">
    <location>
        <begin position="205"/>
        <end position="223"/>
    </location>
</feature>
<dbReference type="Proteomes" id="UP000195573">
    <property type="component" value="Chromosome"/>
</dbReference>
<keyword evidence="6 7" id="KW-0472">Membrane</keyword>
<evidence type="ECO:0000256" key="4">
    <source>
        <dbReference type="ARBA" id="ARBA00022692"/>
    </source>
</evidence>
<name>A0ABM6KMD2_9BACI</name>
<feature type="transmembrane region" description="Helical" evidence="7">
    <location>
        <begin position="296"/>
        <end position="319"/>
    </location>
</feature>
<keyword evidence="5 7" id="KW-1133">Transmembrane helix</keyword>
<organism evidence="9 10">
    <name type="scientific">Sutcliffiella horikoshii</name>
    <dbReference type="NCBI Taxonomy" id="79883"/>
    <lineage>
        <taxon>Bacteria</taxon>
        <taxon>Bacillati</taxon>
        <taxon>Bacillota</taxon>
        <taxon>Bacilli</taxon>
        <taxon>Bacillales</taxon>
        <taxon>Bacillaceae</taxon>
        <taxon>Sutcliffiella</taxon>
    </lineage>
</organism>
<feature type="transmembrane region" description="Helical" evidence="7">
    <location>
        <begin position="163"/>
        <end position="184"/>
    </location>
</feature>
<evidence type="ECO:0000256" key="7">
    <source>
        <dbReference type="SAM" id="Phobius"/>
    </source>
</evidence>
<dbReference type="PROSITE" id="PS50850">
    <property type="entry name" value="MFS"/>
    <property type="match status" value="1"/>
</dbReference>
<feature type="transmembrane region" description="Helical" evidence="7">
    <location>
        <begin position="361"/>
        <end position="381"/>
    </location>
</feature>
<feature type="transmembrane region" description="Helical" evidence="7">
    <location>
        <begin position="264"/>
        <end position="290"/>
    </location>
</feature>
<dbReference type="PANTHER" id="PTHR23522">
    <property type="entry name" value="BLL5896 PROTEIN"/>
    <property type="match status" value="1"/>
</dbReference>
<feature type="transmembrane region" description="Helical" evidence="7">
    <location>
        <begin position="14"/>
        <end position="36"/>
    </location>
</feature>
<dbReference type="InterPro" id="IPR024989">
    <property type="entry name" value="MFS_assoc_dom"/>
</dbReference>
<feature type="domain" description="Major facilitator superfamily (MFS) profile" evidence="8">
    <location>
        <begin position="11"/>
        <end position="386"/>
    </location>
</feature>
<feature type="transmembrane region" description="Helical" evidence="7">
    <location>
        <begin position="229"/>
        <end position="252"/>
    </location>
</feature>
<reference evidence="9 10" key="1">
    <citation type="submission" date="2017-04" db="EMBL/GenBank/DDBJ databases">
        <title>Complete Genome Sequence of the Bacillus horikoshii 20a strain from Cuatro Cienegas, Coahuila, Mexico.</title>
        <authorList>
            <person name="Zarza E."/>
            <person name="Alcaraz L.D."/>
            <person name="Aguilar-Salinas B."/>
            <person name="Islas A."/>
            <person name="Olmedo-Alvarez G."/>
        </authorList>
    </citation>
    <scope>NUCLEOTIDE SEQUENCE [LARGE SCALE GENOMIC DNA]</scope>
    <source>
        <strain evidence="9 10">20a</strain>
    </source>
</reference>
<keyword evidence="10" id="KW-1185">Reference proteome</keyword>
<keyword evidence="2" id="KW-0813">Transport</keyword>
<feature type="transmembrane region" description="Helical" evidence="7">
    <location>
        <begin position="79"/>
        <end position="96"/>
    </location>
</feature>
<gene>
    <name evidence="9" type="ORF">B4U37_17170</name>
</gene>
<evidence type="ECO:0000256" key="2">
    <source>
        <dbReference type="ARBA" id="ARBA00022448"/>
    </source>
</evidence>
<evidence type="ECO:0000256" key="6">
    <source>
        <dbReference type="ARBA" id="ARBA00023136"/>
    </source>
</evidence>